<feature type="domain" description="Non-reducing end beta-L-arabinofuranosidase-like GH127 middle" evidence="2">
    <location>
        <begin position="375"/>
        <end position="484"/>
    </location>
</feature>
<name>A0ABT7U6L9_9BACE</name>
<dbReference type="EMBL" id="JAUDCF010000023">
    <property type="protein sequence ID" value="MDM8146170.1"/>
    <property type="molecule type" value="Genomic_DNA"/>
</dbReference>
<feature type="domain" description="Non-reducing end beta-L-arabinofuranosidase-like GH127 C-terminal" evidence="3">
    <location>
        <begin position="488"/>
        <end position="589"/>
    </location>
</feature>
<dbReference type="Pfam" id="PF20737">
    <property type="entry name" value="Glyco_hydro127C"/>
    <property type="match status" value="1"/>
</dbReference>
<protein>
    <submittedName>
        <fullName evidence="4">Glycoside hydrolase family 127 protein</fullName>
    </submittedName>
</protein>
<dbReference type="InterPro" id="IPR049049">
    <property type="entry name" value="Beta-AFase-like_GH127_C"/>
</dbReference>
<organism evidence="4 5">
    <name type="scientific">Bacteroides eggerthii</name>
    <dbReference type="NCBI Taxonomy" id="28111"/>
    <lineage>
        <taxon>Bacteria</taxon>
        <taxon>Pseudomonadati</taxon>
        <taxon>Bacteroidota</taxon>
        <taxon>Bacteroidia</taxon>
        <taxon>Bacteroidales</taxon>
        <taxon>Bacteroidaceae</taxon>
        <taxon>Bacteroides</taxon>
    </lineage>
</organism>
<evidence type="ECO:0000259" key="2">
    <source>
        <dbReference type="Pfam" id="PF20736"/>
    </source>
</evidence>
<dbReference type="GO" id="GO:0016787">
    <property type="term" value="F:hydrolase activity"/>
    <property type="evidence" value="ECO:0007669"/>
    <property type="project" value="UniProtKB-KW"/>
</dbReference>
<dbReference type="InterPro" id="IPR049046">
    <property type="entry name" value="Beta-AFase-like_GH127_middle"/>
</dbReference>
<evidence type="ECO:0000313" key="4">
    <source>
        <dbReference type="EMBL" id="MDM8146170.1"/>
    </source>
</evidence>
<dbReference type="PANTHER" id="PTHR43465">
    <property type="entry name" value="DUF1680 DOMAIN PROTEIN (AFU_ORTHOLOGUE AFUA_1G08910)"/>
    <property type="match status" value="1"/>
</dbReference>
<dbReference type="Pfam" id="PF07944">
    <property type="entry name" value="Beta-AFase-like_GH127_cat"/>
    <property type="match status" value="1"/>
</dbReference>
<dbReference type="InterPro" id="IPR008928">
    <property type="entry name" value="6-hairpin_glycosidase_sf"/>
</dbReference>
<dbReference type="Pfam" id="PF20736">
    <property type="entry name" value="Glyco_hydro127M"/>
    <property type="match status" value="1"/>
</dbReference>
<accession>A0ABT7U6L9</accession>
<evidence type="ECO:0000259" key="3">
    <source>
        <dbReference type="Pfam" id="PF20737"/>
    </source>
</evidence>
<comment type="caution">
    <text evidence="4">The sequence shown here is derived from an EMBL/GenBank/DDBJ whole genome shotgun (WGS) entry which is preliminary data.</text>
</comment>
<reference evidence="4 5" key="1">
    <citation type="submission" date="2023-06" db="EMBL/GenBank/DDBJ databases">
        <authorList>
            <person name="Zeman M."/>
            <person name="Kubasova T."/>
            <person name="Jahodarova E."/>
            <person name="Nykrynova M."/>
            <person name="Rychlik I."/>
        </authorList>
    </citation>
    <scope>NUCLEOTIDE SEQUENCE [LARGE SCALE GENOMIC DNA]</scope>
    <source>
        <strain evidence="4 5">ET4</strain>
    </source>
</reference>
<reference evidence="5" key="2">
    <citation type="submission" date="2023-07" db="EMBL/GenBank/DDBJ databases">
        <title>Identification and characterization of horizontal gene transfer across gut microbiota members of farm animals based on homology search.</title>
        <authorList>
            <person name="Schwarzerova J."/>
            <person name="Nykrynova M."/>
            <person name="Jureckova K."/>
            <person name="Cejkova D."/>
            <person name="Rychlik I."/>
        </authorList>
    </citation>
    <scope>NUCLEOTIDE SEQUENCE [LARGE SCALE GENOMIC DNA]</scope>
    <source>
        <strain evidence="5">ET4</strain>
    </source>
</reference>
<evidence type="ECO:0000259" key="1">
    <source>
        <dbReference type="Pfam" id="PF07944"/>
    </source>
</evidence>
<dbReference type="PANTHER" id="PTHR43465:SF2">
    <property type="entry name" value="DUF1680 DOMAIN PROTEIN (AFU_ORTHOLOGUE AFUA_1G08910)"/>
    <property type="match status" value="1"/>
</dbReference>
<keyword evidence="5" id="KW-1185">Reference proteome</keyword>
<proteinExistence type="predicted"/>
<dbReference type="SUPFAM" id="SSF48208">
    <property type="entry name" value="Six-hairpin glycosidases"/>
    <property type="match status" value="1"/>
</dbReference>
<feature type="domain" description="Non-reducing end beta-L-arabinofuranosidase-like GH127 catalytic" evidence="1">
    <location>
        <begin position="72"/>
        <end position="321"/>
    </location>
</feature>
<gene>
    <name evidence="4" type="ORF">QUW02_09590</name>
</gene>
<sequence>MSLLKRFKGIAILFGILFLPLKGWADNRNVLCPVSFENIYIDDFFWYYQFHAQQQNSLPSIWNRLKVQGFFEGRYQKRDLEDADLYQLLETMSYINFVEPDSLLWERLDTLASLVPHELAVNTNCSWLKYPRKESHPLYYQLAAFYRAALAYTRSGGQRDLLHWALQNAEQLSRYIVENPKKIRKKDLHPNMVLALGDLYVLTNNKLLLQAAEVMLREMSSEDWGKEQGYYYAAQAWSSALNGQNGVLKENHNLWKKAVNQTMRVTGGFSVHDTLPVTQIDLLETIANMEWCFRLYAATCDPRCMELYERILYNELRAAVPYHGNYVAHDLTVGLENNLMRDPIDEVPMGKLIPLLRNIAVLPDYYYATYQDTCIYINQYFRGEVRIKNKKLDLKLSAMSSMPWEGGYYIDVLSEQPQSCTFYLRVPAWMTDDCLEDLGRYRFIPVKKHLRFVVNGKELPIDIENGFLKVSGTWKKNDRILFDFLSSVRKIVPKESTEYDTMQVAYQRAPFVFCQEEPDTVFQKHQQTAVCLTEGLAARFALGLMGGVQTLEGKLYYLKEDSLQSDAILLTPFFAKGQRGRMNTKIWFPYFIKNNGR</sequence>
<keyword evidence="4" id="KW-0378">Hydrolase</keyword>
<dbReference type="InterPro" id="IPR012878">
    <property type="entry name" value="Beta-AFase-like_GH127_cat"/>
</dbReference>
<dbReference type="InterPro" id="IPR049174">
    <property type="entry name" value="Beta-AFase-like"/>
</dbReference>
<evidence type="ECO:0000313" key="5">
    <source>
        <dbReference type="Proteomes" id="UP001228403"/>
    </source>
</evidence>
<dbReference type="Proteomes" id="UP001228403">
    <property type="component" value="Unassembled WGS sequence"/>
</dbReference>